<dbReference type="PANTHER" id="PTHR43280">
    <property type="entry name" value="ARAC-FAMILY TRANSCRIPTIONAL REGULATOR"/>
    <property type="match status" value="1"/>
</dbReference>
<dbReference type="PANTHER" id="PTHR43280:SF2">
    <property type="entry name" value="HTH-TYPE TRANSCRIPTIONAL REGULATOR EXSA"/>
    <property type="match status" value="1"/>
</dbReference>
<keyword evidence="2" id="KW-0238">DNA-binding</keyword>
<dbReference type="InterPro" id="IPR009057">
    <property type="entry name" value="Homeodomain-like_sf"/>
</dbReference>
<dbReference type="EMBL" id="JBHUFD010000019">
    <property type="protein sequence ID" value="MFD1875750.1"/>
    <property type="molecule type" value="Genomic_DNA"/>
</dbReference>
<evidence type="ECO:0000313" key="5">
    <source>
        <dbReference type="EMBL" id="MFD1875750.1"/>
    </source>
</evidence>
<dbReference type="Gene3D" id="1.10.10.60">
    <property type="entry name" value="Homeodomain-like"/>
    <property type="match status" value="1"/>
</dbReference>
<feature type="domain" description="HTH araC/xylS-type" evidence="4">
    <location>
        <begin position="24"/>
        <end position="121"/>
    </location>
</feature>
<dbReference type="RefSeq" id="WP_382318742.1">
    <property type="nucleotide sequence ID" value="NZ_JBHUFD010000019.1"/>
</dbReference>
<accession>A0ABW4R1U9</accession>
<dbReference type="InterPro" id="IPR018060">
    <property type="entry name" value="HTH_AraC"/>
</dbReference>
<comment type="caution">
    <text evidence="5">The sequence shown here is derived from an EMBL/GenBank/DDBJ whole genome shotgun (WGS) entry which is preliminary data.</text>
</comment>
<keyword evidence="6" id="KW-1185">Reference proteome</keyword>
<keyword evidence="3" id="KW-0804">Transcription</keyword>
<protein>
    <submittedName>
        <fullName evidence="5">Helix-turn-helix domain-containing protein</fullName>
    </submittedName>
</protein>
<dbReference type="SMART" id="SM00342">
    <property type="entry name" value="HTH_ARAC"/>
    <property type="match status" value="1"/>
</dbReference>
<reference evidence="6" key="1">
    <citation type="journal article" date="2019" name="Int. J. Syst. Evol. Microbiol.">
        <title>The Global Catalogue of Microorganisms (GCM) 10K type strain sequencing project: providing services to taxonomists for standard genome sequencing and annotation.</title>
        <authorList>
            <consortium name="The Broad Institute Genomics Platform"/>
            <consortium name="The Broad Institute Genome Sequencing Center for Infectious Disease"/>
            <person name="Wu L."/>
            <person name="Ma J."/>
        </authorList>
    </citation>
    <scope>NUCLEOTIDE SEQUENCE [LARGE SCALE GENOMIC DNA]</scope>
    <source>
        <strain evidence="6">CGMCC 1.15795</strain>
    </source>
</reference>
<name>A0ABW4R1U9_9BACT</name>
<organism evidence="5 6">
    <name type="scientific">Hymenobacter bucti</name>
    <dbReference type="NCBI Taxonomy" id="1844114"/>
    <lineage>
        <taxon>Bacteria</taxon>
        <taxon>Pseudomonadati</taxon>
        <taxon>Bacteroidota</taxon>
        <taxon>Cytophagia</taxon>
        <taxon>Cytophagales</taxon>
        <taxon>Hymenobacteraceae</taxon>
        <taxon>Hymenobacter</taxon>
    </lineage>
</organism>
<keyword evidence="1" id="KW-0805">Transcription regulation</keyword>
<dbReference type="Proteomes" id="UP001597197">
    <property type="component" value="Unassembled WGS sequence"/>
</dbReference>
<dbReference type="SUPFAM" id="SSF46689">
    <property type="entry name" value="Homeodomain-like"/>
    <property type="match status" value="1"/>
</dbReference>
<dbReference type="PROSITE" id="PS01124">
    <property type="entry name" value="HTH_ARAC_FAMILY_2"/>
    <property type="match status" value="1"/>
</dbReference>
<evidence type="ECO:0000313" key="6">
    <source>
        <dbReference type="Proteomes" id="UP001597197"/>
    </source>
</evidence>
<sequence length="127" mass="14353">MLIPQQYLSRQAEISASFVHVMNQQMDDFMAGRLEEMGHIKDIASVMCLHPTHVSAIVKAHTGRHPCYFFEQRILQEAKALLANPAATVSSVAARLTYDASNFTKFFKLYEGVTPTEYRRQLFNAAS</sequence>
<evidence type="ECO:0000259" key="4">
    <source>
        <dbReference type="PROSITE" id="PS01124"/>
    </source>
</evidence>
<evidence type="ECO:0000256" key="3">
    <source>
        <dbReference type="ARBA" id="ARBA00023163"/>
    </source>
</evidence>
<dbReference type="Pfam" id="PF12833">
    <property type="entry name" value="HTH_18"/>
    <property type="match status" value="1"/>
</dbReference>
<evidence type="ECO:0000256" key="1">
    <source>
        <dbReference type="ARBA" id="ARBA00023015"/>
    </source>
</evidence>
<evidence type="ECO:0000256" key="2">
    <source>
        <dbReference type="ARBA" id="ARBA00023125"/>
    </source>
</evidence>
<gene>
    <name evidence="5" type="ORF">ACFSDX_25195</name>
</gene>
<proteinExistence type="predicted"/>